<dbReference type="Proteomes" id="UP001497602">
    <property type="component" value="Unassembled WGS sequence"/>
</dbReference>
<evidence type="ECO:0000313" key="2">
    <source>
        <dbReference type="Proteomes" id="UP001497602"/>
    </source>
</evidence>
<dbReference type="EMBL" id="CAXJRC010000044">
    <property type="protein sequence ID" value="CAL2108243.1"/>
    <property type="molecule type" value="Genomic_DNA"/>
</dbReference>
<accession>A0ABM9PR52</accession>
<proteinExistence type="predicted"/>
<evidence type="ECO:0008006" key="3">
    <source>
        <dbReference type="Google" id="ProtNLM"/>
    </source>
</evidence>
<sequence length="139" mass="16296">MKTYIFLLASFIFIVSCSPEKKGDPDRFKKGVFEFPSIGNISKIKITRVDSLQIEEYTEKISTFKNSISTEKIIKHIDTFYIKWKNNFNYTCIMKNPRTNLDKDPIFVQITKVKDNSYDFSLRVGYSNFKQKGTVHKVK</sequence>
<comment type="caution">
    <text evidence="1">The sequence shown here is derived from an EMBL/GenBank/DDBJ whole genome shotgun (WGS) entry which is preliminary data.</text>
</comment>
<reference evidence="1 2" key="1">
    <citation type="submission" date="2024-05" db="EMBL/GenBank/DDBJ databases">
        <authorList>
            <person name="Duchaud E."/>
        </authorList>
    </citation>
    <scope>NUCLEOTIDE SEQUENCE [LARGE SCALE GENOMIC DNA]</scope>
    <source>
        <strain evidence="1">Ena-SAMPLE-TAB-13-05-2024-13:56:06:370-140305</strain>
    </source>
</reference>
<dbReference type="PROSITE" id="PS51257">
    <property type="entry name" value="PROKAR_LIPOPROTEIN"/>
    <property type="match status" value="1"/>
</dbReference>
<keyword evidence="2" id="KW-1185">Reference proteome</keyword>
<name>A0ABM9PR52_9FLAO</name>
<protein>
    <recommendedName>
        <fullName evidence="3">Lipoprotein</fullName>
    </recommendedName>
</protein>
<gene>
    <name evidence="1" type="ORF">T190115A13A_70016</name>
</gene>
<evidence type="ECO:0000313" key="1">
    <source>
        <dbReference type="EMBL" id="CAL2108243.1"/>
    </source>
</evidence>
<organism evidence="1 2">
    <name type="scientific">Tenacibaculum vairaonense</name>
    <dbReference type="NCBI Taxonomy" id="3137860"/>
    <lineage>
        <taxon>Bacteria</taxon>
        <taxon>Pseudomonadati</taxon>
        <taxon>Bacteroidota</taxon>
        <taxon>Flavobacteriia</taxon>
        <taxon>Flavobacteriales</taxon>
        <taxon>Flavobacteriaceae</taxon>
        <taxon>Tenacibaculum</taxon>
    </lineage>
</organism>
<dbReference type="RefSeq" id="WP_348739827.1">
    <property type="nucleotide sequence ID" value="NZ_CAXJRC010000044.1"/>
</dbReference>